<dbReference type="InterPro" id="IPR005119">
    <property type="entry name" value="LysR_subst-bd"/>
</dbReference>
<dbReference type="InterPro" id="IPR050389">
    <property type="entry name" value="LysR-type_TF"/>
</dbReference>
<reference evidence="6" key="1">
    <citation type="submission" date="2016-07" db="EMBL/GenBank/DDBJ databases">
        <title>New class B carbapenemase carried by novel plasmid in Pseudomonas putida enviromental strain in eastern Amazonia.</title>
        <authorList>
            <person name="Souza C.O."/>
            <person name="Lima K.V."/>
            <person name="Brasiliense D.M."/>
            <person name="Perez-Chaparro P.J."/>
            <person name="Mamizuka E.M."/>
            <person name="Lima M.O."/>
            <person name="Lima L.N."/>
            <person name="McCulloch J.A."/>
        </authorList>
    </citation>
    <scope>NUCLEOTIDE SEQUENCE [LARGE SCALE GENOMIC DNA]</scope>
    <source>
        <strain evidence="6">IEC33019</strain>
    </source>
</reference>
<reference evidence="7 9" key="2">
    <citation type="submission" date="2019-12" db="EMBL/GenBank/DDBJ databases">
        <title>complete genome sequences of Pseudomonas putida str. WP8-W18-CRE-01 isolated from wastewater treatment plant effluent.</title>
        <authorList>
            <person name="Sekizuka T."/>
            <person name="Itokawa K."/>
            <person name="Yatsu K."/>
            <person name="Inamine Y."/>
            <person name="Kuroda M."/>
        </authorList>
    </citation>
    <scope>NUCLEOTIDE SEQUENCE [LARGE SCALE GENOMIC DNA]</scope>
    <source>
        <strain evidence="7 9">WP8-W18-CRE-01</strain>
    </source>
</reference>
<dbReference type="SUPFAM" id="SSF46785">
    <property type="entry name" value="Winged helix' DNA-binding domain"/>
    <property type="match status" value="1"/>
</dbReference>
<keyword evidence="3" id="KW-0238">DNA-binding</keyword>
<dbReference type="EMBL" id="JARJLO010000035">
    <property type="protein sequence ID" value="MDF3869442.1"/>
    <property type="molecule type" value="Genomic_DNA"/>
</dbReference>
<dbReference type="RefSeq" id="WP_003464940.1">
    <property type="nucleotide sequence ID" value="NZ_AP022227.1"/>
</dbReference>
<sequence>MSRISVRNISRIDLNLLLTFHCLMTERSATRASAMLHVTQGAVSSALRRLREHFGDELFIRTASGMQPTRRAMELAPKIAEALTSISGVLGAEPDFSAHDSSYIFNIGLSDDIEAYLAPRIVNAAADQGLGVSFSFHQSNSSLWKQSLQDPDMDLVICSEPKDFSSGYSSKVLFSSSYSCLYLPGADNAGTPIGLEEYFEASHVRVSYDGRRGFIDDMFEAAGYSRRVIASFTHFSGALTTLISSGAIATIPTFAAESYSAMTRLSICPAPIPVPSFRCFMVWDIAKNSKPQHEWLRLFIGQLTQKLA</sequence>
<gene>
    <name evidence="6" type="primary">nodD2_3</name>
    <name evidence="6" type="ORF">IEC33019_2746</name>
    <name evidence="8" type="ORF">P3W50_03065</name>
    <name evidence="7" type="ORF">WP8W18C01_44350</name>
</gene>
<evidence type="ECO:0000259" key="5">
    <source>
        <dbReference type="PROSITE" id="PS50931"/>
    </source>
</evidence>
<dbReference type="PRINTS" id="PR00039">
    <property type="entry name" value="HTHLYSR"/>
</dbReference>
<evidence type="ECO:0000313" key="6">
    <source>
        <dbReference type="EMBL" id="ANY88290.1"/>
    </source>
</evidence>
<evidence type="ECO:0000256" key="2">
    <source>
        <dbReference type="ARBA" id="ARBA00023015"/>
    </source>
</evidence>
<evidence type="ECO:0000313" key="8">
    <source>
        <dbReference type="EMBL" id="MDF3869442.1"/>
    </source>
</evidence>
<dbReference type="EMBL" id="CP016634">
    <property type="protein sequence ID" value="ANY88290.1"/>
    <property type="molecule type" value="Genomic_DNA"/>
</dbReference>
<accession>A0A1B2F7V4</accession>
<keyword evidence="2" id="KW-0805">Transcription regulation</keyword>
<dbReference type="Gene3D" id="3.40.190.10">
    <property type="entry name" value="Periplasmic binding protein-like II"/>
    <property type="match status" value="2"/>
</dbReference>
<dbReference type="Proteomes" id="UP001217741">
    <property type="component" value="Unassembled WGS sequence"/>
</dbReference>
<dbReference type="InterPro" id="IPR036390">
    <property type="entry name" value="WH_DNA-bd_sf"/>
</dbReference>
<dbReference type="SUPFAM" id="SSF53850">
    <property type="entry name" value="Periplasmic binding protein-like II"/>
    <property type="match status" value="1"/>
</dbReference>
<evidence type="ECO:0000256" key="3">
    <source>
        <dbReference type="ARBA" id="ARBA00023125"/>
    </source>
</evidence>
<evidence type="ECO:0000313" key="7">
    <source>
        <dbReference type="EMBL" id="BBT42094.1"/>
    </source>
</evidence>
<dbReference type="Pfam" id="PF03466">
    <property type="entry name" value="LysR_substrate"/>
    <property type="match status" value="1"/>
</dbReference>
<evidence type="ECO:0000313" key="9">
    <source>
        <dbReference type="Proteomes" id="UP000515680"/>
    </source>
</evidence>
<dbReference type="Pfam" id="PF00126">
    <property type="entry name" value="HTH_1"/>
    <property type="match status" value="1"/>
</dbReference>
<organism evidence="6">
    <name type="scientific">Pseudomonas putida</name>
    <name type="common">Arthrobacter siderocapsulatus</name>
    <dbReference type="NCBI Taxonomy" id="303"/>
    <lineage>
        <taxon>Bacteria</taxon>
        <taxon>Pseudomonadati</taxon>
        <taxon>Pseudomonadota</taxon>
        <taxon>Gammaproteobacteria</taxon>
        <taxon>Pseudomonadales</taxon>
        <taxon>Pseudomonadaceae</taxon>
        <taxon>Pseudomonas</taxon>
    </lineage>
</organism>
<protein>
    <submittedName>
        <fullName evidence="7">LysR family transcriptional regulator</fullName>
    </submittedName>
    <submittedName>
        <fullName evidence="6">Nodulation protein D 2</fullName>
    </submittedName>
</protein>
<comment type="similarity">
    <text evidence="1">Belongs to the LysR transcriptional regulatory family.</text>
</comment>
<name>A0A1B2F7V4_PSEPU</name>
<dbReference type="GO" id="GO:0003677">
    <property type="term" value="F:DNA binding"/>
    <property type="evidence" value="ECO:0007669"/>
    <property type="project" value="UniProtKB-KW"/>
</dbReference>
<dbReference type="PROSITE" id="PS50931">
    <property type="entry name" value="HTH_LYSR"/>
    <property type="match status" value="1"/>
</dbReference>
<dbReference type="InterPro" id="IPR036388">
    <property type="entry name" value="WH-like_DNA-bd_sf"/>
</dbReference>
<dbReference type="AlphaFoldDB" id="A0A1B2F7V4"/>
<proteinExistence type="inferred from homology"/>
<feature type="domain" description="HTH lysR-type" evidence="5">
    <location>
        <begin position="12"/>
        <end position="69"/>
    </location>
</feature>
<evidence type="ECO:0000256" key="4">
    <source>
        <dbReference type="ARBA" id="ARBA00023163"/>
    </source>
</evidence>
<dbReference type="PANTHER" id="PTHR30118">
    <property type="entry name" value="HTH-TYPE TRANSCRIPTIONAL REGULATOR LEUO-RELATED"/>
    <property type="match status" value="1"/>
</dbReference>
<reference evidence="8" key="3">
    <citation type="submission" date="2023-03" db="EMBL/GenBank/DDBJ databases">
        <title>Draft assemblies of triclosan tolerant bacteria isolated from returned activated sludge.</title>
        <authorList>
            <person name="Van Hamelsveld S."/>
        </authorList>
    </citation>
    <scope>NUCLEOTIDE SEQUENCE</scope>
    <source>
        <strain evidence="8">GW210012_S60</strain>
    </source>
</reference>
<dbReference type="Gene3D" id="1.10.10.10">
    <property type="entry name" value="Winged helix-like DNA-binding domain superfamily/Winged helix DNA-binding domain"/>
    <property type="match status" value="1"/>
</dbReference>
<dbReference type="GO" id="GO:0003700">
    <property type="term" value="F:DNA-binding transcription factor activity"/>
    <property type="evidence" value="ECO:0007669"/>
    <property type="project" value="InterPro"/>
</dbReference>
<dbReference type="Proteomes" id="UP000515680">
    <property type="component" value="Chromosome"/>
</dbReference>
<keyword evidence="4" id="KW-0804">Transcription</keyword>
<dbReference type="CDD" id="cd08464">
    <property type="entry name" value="PBP2_DntR_like_2"/>
    <property type="match status" value="1"/>
</dbReference>
<dbReference type="InterPro" id="IPR000847">
    <property type="entry name" value="LysR_HTH_N"/>
</dbReference>
<evidence type="ECO:0000256" key="1">
    <source>
        <dbReference type="ARBA" id="ARBA00009437"/>
    </source>
</evidence>
<dbReference type="PANTHER" id="PTHR30118:SF15">
    <property type="entry name" value="TRANSCRIPTIONAL REGULATORY PROTEIN"/>
    <property type="match status" value="1"/>
</dbReference>
<dbReference type="EMBL" id="AP022227">
    <property type="protein sequence ID" value="BBT42094.1"/>
    <property type="molecule type" value="Genomic_DNA"/>
</dbReference>